<keyword evidence="1" id="KW-0472">Membrane</keyword>
<gene>
    <name evidence="2" type="ORF">COS76_01170</name>
</gene>
<proteinExistence type="predicted"/>
<evidence type="ECO:0000256" key="1">
    <source>
        <dbReference type="SAM" id="Phobius"/>
    </source>
</evidence>
<accession>A0A2M7AXL6</accession>
<evidence type="ECO:0000313" key="3">
    <source>
        <dbReference type="Proteomes" id="UP000228775"/>
    </source>
</evidence>
<protein>
    <submittedName>
        <fullName evidence="2">Uncharacterized protein</fullName>
    </submittedName>
</protein>
<dbReference type="Proteomes" id="UP000228775">
    <property type="component" value="Unassembled WGS sequence"/>
</dbReference>
<comment type="caution">
    <text evidence="2">The sequence shown here is derived from an EMBL/GenBank/DDBJ whole genome shotgun (WGS) entry which is preliminary data.</text>
</comment>
<reference evidence="3" key="1">
    <citation type="submission" date="2017-09" db="EMBL/GenBank/DDBJ databases">
        <title>Depth-based differentiation of microbial function through sediment-hosted aquifers and enrichment of novel symbionts in the deep terrestrial subsurface.</title>
        <authorList>
            <person name="Probst A.J."/>
            <person name="Ladd B."/>
            <person name="Jarett J.K."/>
            <person name="Geller-Mcgrath D.E."/>
            <person name="Sieber C.M.K."/>
            <person name="Emerson J.B."/>
            <person name="Anantharaman K."/>
            <person name="Thomas B.C."/>
            <person name="Malmstrom R."/>
            <person name="Stieglmeier M."/>
            <person name="Klingl A."/>
            <person name="Woyke T."/>
            <person name="Ryan C.M."/>
            <person name="Banfield J.F."/>
        </authorList>
    </citation>
    <scope>NUCLEOTIDE SEQUENCE [LARGE SCALE GENOMIC DNA]</scope>
</reference>
<organism evidence="2 3">
    <name type="scientific">Candidatus Portnoybacteria bacterium CG06_land_8_20_14_3_00_39_12</name>
    <dbReference type="NCBI Taxonomy" id="1974809"/>
    <lineage>
        <taxon>Bacteria</taxon>
        <taxon>Candidatus Portnoyibacteriota</taxon>
    </lineage>
</organism>
<dbReference type="AlphaFoldDB" id="A0A2M7AXL6"/>
<keyword evidence="1" id="KW-1133">Transmembrane helix</keyword>
<sequence length="80" mass="9526">MINFPFNIDYRTILEKGAKYVSNFLTNPNLERRWFFIEIVILGICAFLIWLMILMALRSDAFWQIKATLASREDPKKLKK</sequence>
<feature type="transmembrane region" description="Helical" evidence="1">
    <location>
        <begin position="34"/>
        <end position="57"/>
    </location>
</feature>
<keyword evidence="1" id="KW-0812">Transmembrane</keyword>
<evidence type="ECO:0000313" key="2">
    <source>
        <dbReference type="EMBL" id="PIU75368.1"/>
    </source>
</evidence>
<dbReference type="EMBL" id="PEVY01000025">
    <property type="protein sequence ID" value="PIU75368.1"/>
    <property type="molecule type" value="Genomic_DNA"/>
</dbReference>
<name>A0A2M7AXL6_9BACT</name>